<comment type="caution">
    <text evidence="1">The sequence shown here is derived from an EMBL/GenBank/DDBJ whole genome shotgun (WGS) entry which is preliminary data.</text>
</comment>
<evidence type="ECO:0000313" key="1">
    <source>
        <dbReference type="EMBL" id="KAJ9607919.1"/>
    </source>
</evidence>
<proteinExistence type="predicted"/>
<evidence type="ECO:0000313" key="2">
    <source>
        <dbReference type="Proteomes" id="UP001172673"/>
    </source>
</evidence>
<dbReference type="Proteomes" id="UP001172673">
    <property type="component" value="Unassembled WGS sequence"/>
</dbReference>
<keyword evidence="2" id="KW-1185">Reference proteome</keyword>
<name>A0AA39CGY5_9EURO</name>
<sequence>MSDPNGEYTYICTAGSRRSLVLHFNDGTPRHHRRDYKPDSVATVKQPGTDESLYGNKVEGALFNCELRSDRLGGSKIVYWMIDPIWQSKVPKAFERVGWATTVRLGLGPGANSYSMVPIWASERWELGIDSKSREPIKSRYYFQNDYGRGRPSRPSCGFLDVPAQRPRAKSETRYTVVQSSYERDVIDDGVVRFQTSEY</sequence>
<reference evidence="1" key="1">
    <citation type="submission" date="2022-10" db="EMBL/GenBank/DDBJ databases">
        <title>Culturing micro-colonial fungi from biological soil crusts in the Mojave desert and describing Neophaeococcomyces mojavensis, and introducing the new genera and species Taxawa tesnikishii.</title>
        <authorList>
            <person name="Kurbessoian T."/>
            <person name="Stajich J.E."/>
        </authorList>
    </citation>
    <scope>NUCLEOTIDE SEQUENCE</scope>
    <source>
        <strain evidence="1">TK_41</strain>
    </source>
</reference>
<organism evidence="1 2">
    <name type="scientific">Cladophialophora chaetospira</name>
    <dbReference type="NCBI Taxonomy" id="386627"/>
    <lineage>
        <taxon>Eukaryota</taxon>
        <taxon>Fungi</taxon>
        <taxon>Dikarya</taxon>
        <taxon>Ascomycota</taxon>
        <taxon>Pezizomycotina</taxon>
        <taxon>Eurotiomycetes</taxon>
        <taxon>Chaetothyriomycetidae</taxon>
        <taxon>Chaetothyriales</taxon>
        <taxon>Herpotrichiellaceae</taxon>
        <taxon>Cladophialophora</taxon>
    </lineage>
</organism>
<dbReference type="AlphaFoldDB" id="A0AA39CGY5"/>
<protein>
    <submittedName>
        <fullName evidence="1">Uncharacterized protein</fullName>
    </submittedName>
</protein>
<gene>
    <name evidence="1" type="ORF">H2200_007998</name>
</gene>
<dbReference type="EMBL" id="JAPDRK010000011">
    <property type="protein sequence ID" value="KAJ9607919.1"/>
    <property type="molecule type" value="Genomic_DNA"/>
</dbReference>
<accession>A0AA39CGY5</accession>